<dbReference type="InParanoid" id="K3X3N5"/>
<dbReference type="Proteomes" id="UP000019132">
    <property type="component" value="Unassembled WGS sequence"/>
</dbReference>
<dbReference type="GO" id="GO:0005739">
    <property type="term" value="C:mitochondrion"/>
    <property type="evidence" value="ECO:0007669"/>
    <property type="project" value="TreeGrafter"/>
</dbReference>
<sequence length="180" mass="20396">MLVTKLMTTAARRCCRSATATRFLSTTSHPIDNNAFLTGVTEEQAKKALERGQQIRDQHHAAKDTFPSVSQGDREIDADEANRKRVIYRSKQRGWLEVDLLLGSWASKNVMSLTAEELQQYEDILNKETIDIFNYISGKDVIPTDIDTPIMKRIQEYCFSSPLGKASIDGFAKNKKYMSN</sequence>
<evidence type="ECO:0000256" key="1">
    <source>
        <dbReference type="ARBA" id="ARBA00023128"/>
    </source>
</evidence>
<dbReference type="InterPro" id="IPR036714">
    <property type="entry name" value="SDH_sf"/>
</dbReference>
<proteinExistence type="predicted"/>
<dbReference type="OMA" id="WLEMDIM"/>
<dbReference type="InterPro" id="IPR005631">
    <property type="entry name" value="SDH"/>
</dbReference>
<name>K3X3N5_GLOUD</name>
<dbReference type="eggNOG" id="KOG3326">
    <property type="taxonomic scope" value="Eukaryota"/>
</dbReference>
<dbReference type="HOGENOM" id="CLU_125232_0_0_1"/>
<feature type="region of interest" description="Disordered" evidence="3">
    <location>
        <begin position="53"/>
        <end position="74"/>
    </location>
</feature>
<dbReference type="VEuPathDB" id="FungiDB:PYU1_G011808"/>
<evidence type="ECO:0008006" key="6">
    <source>
        <dbReference type="Google" id="ProtNLM"/>
    </source>
</evidence>
<reference evidence="5" key="1">
    <citation type="journal article" date="2010" name="Genome Biol.">
        <title>Genome sequence of the necrotrophic plant pathogen Pythium ultimum reveals original pathogenicity mechanisms and effector repertoire.</title>
        <authorList>
            <person name="Levesque C.A."/>
            <person name="Brouwer H."/>
            <person name="Cano L."/>
            <person name="Hamilton J.P."/>
            <person name="Holt C."/>
            <person name="Huitema E."/>
            <person name="Raffaele S."/>
            <person name="Robideau G.P."/>
            <person name="Thines M."/>
            <person name="Win J."/>
            <person name="Zerillo M.M."/>
            <person name="Beakes G.W."/>
            <person name="Boore J.L."/>
            <person name="Busam D."/>
            <person name="Dumas B."/>
            <person name="Ferriera S."/>
            <person name="Fuerstenberg S.I."/>
            <person name="Gachon C.M."/>
            <person name="Gaulin E."/>
            <person name="Govers F."/>
            <person name="Grenville-Briggs L."/>
            <person name="Horner N."/>
            <person name="Hostetler J."/>
            <person name="Jiang R.H."/>
            <person name="Johnson J."/>
            <person name="Krajaejun T."/>
            <person name="Lin H."/>
            <person name="Meijer H.J."/>
            <person name="Moore B."/>
            <person name="Morris P."/>
            <person name="Phuntmart V."/>
            <person name="Puiu D."/>
            <person name="Shetty J."/>
            <person name="Stajich J.E."/>
            <person name="Tripathy S."/>
            <person name="Wawra S."/>
            <person name="van West P."/>
            <person name="Whitty B.R."/>
            <person name="Coutinho P.M."/>
            <person name="Henrissat B."/>
            <person name="Martin F."/>
            <person name="Thomas P.D."/>
            <person name="Tyler B.M."/>
            <person name="De Vries R.P."/>
            <person name="Kamoun S."/>
            <person name="Yandell M."/>
            <person name="Tisserat N."/>
            <person name="Buell C.R."/>
        </authorList>
    </citation>
    <scope>NUCLEOTIDE SEQUENCE</scope>
    <source>
        <strain evidence="5">DAOM:BR144</strain>
    </source>
</reference>
<keyword evidence="1" id="KW-0496">Mitochondrion</keyword>
<reference evidence="5" key="2">
    <citation type="submission" date="2010-04" db="EMBL/GenBank/DDBJ databases">
        <authorList>
            <person name="Buell R."/>
            <person name="Hamilton J."/>
            <person name="Hostetler J."/>
        </authorList>
    </citation>
    <scope>NUCLEOTIDE SEQUENCE [LARGE SCALE GENOMIC DNA]</scope>
    <source>
        <strain evidence="5">DAOM:BR144</strain>
    </source>
</reference>
<protein>
    <recommendedName>
        <fullName evidence="6">Succinate dehydrogenase assembly factor 2, mitochondrial</fullName>
    </recommendedName>
</protein>
<dbReference type="Gene3D" id="1.10.150.250">
    <property type="entry name" value="Flavinator of succinate dehydrogenase"/>
    <property type="match status" value="1"/>
</dbReference>
<organism evidence="4 5">
    <name type="scientific">Globisporangium ultimum (strain ATCC 200006 / CBS 805.95 / DAOM BR144)</name>
    <name type="common">Pythium ultimum</name>
    <dbReference type="NCBI Taxonomy" id="431595"/>
    <lineage>
        <taxon>Eukaryota</taxon>
        <taxon>Sar</taxon>
        <taxon>Stramenopiles</taxon>
        <taxon>Oomycota</taxon>
        <taxon>Peronosporomycetes</taxon>
        <taxon>Pythiales</taxon>
        <taxon>Pythiaceae</taxon>
        <taxon>Globisporangium</taxon>
    </lineage>
</organism>
<dbReference type="GO" id="GO:0006121">
    <property type="term" value="P:mitochondrial electron transport, succinate to ubiquinone"/>
    <property type="evidence" value="ECO:0007669"/>
    <property type="project" value="TreeGrafter"/>
</dbReference>
<dbReference type="AlphaFoldDB" id="K3X3N5"/>
<dbReference type="SUPFAM" id="SSF109910">
    <property type="entry name" value="YgfY-like"/>
    <property type="match status" value="1"/>
</dbReference>
<dbReference type="FunFam" id="1.10.150.250:FF:000004">
    <property type="entry name" value="Succinate dehydrogenase assembly factor 2, mitochondrial"/>
    <property type="match status" value="1"/>
</dbReference>
<dbReference type="EnsemblProtists" id="PYU1_T011834">
    <property type="protein sequence ID" value="PYU1_T011834"/>
    <property type="gene ID" value="PYU1_G011808"/>
</dbReference>
<dbReference type="Pfam" id="PF03937">
    <property type="entry name" value="Sdh5"/>
    <property type="match status" value="1"/>
</dbReference>
<evidence type="ECO:0000313" key="5">
    <source>
        <dbReference type="Proteomes" id="UP000019132"/>
    </source>
</evidence>
<dbReference type="PANTHER" id="PTHR12469:SF2">
    <property type="entry name" value="SUCCINATE DEHYDROGENASE ASSEMBLY FACTOR 2, MITOCHONDRIAL"/>
    <property type="match status" value="1"/>
</dbReference>
<evidence type="ECO:0000256" key="3">
    <source>
        <dbReference type="SAM" id="MobiDB-lite"/>
    </source>
</evidence>
<dbReference type="STRING" id="431595.K3X3N5"/>
<dbReference type="EMBL" id="GL376637">
    <property type="status" value="NOT_ANNOTATED_CDS"/>
    <property type="molecule type" value="Genomic_DNA"/>
</dbReference>
<keyword evidence="5" id="KW-1185">Reference proteome</keyword>
<dbReference type="GO" id="GO:0034553">
    <property type="term" value="P:mitochondrial respiratory chain complex II assembly"/>
    <property type="evidence" value="ECO:0007669"/>
    <property type="project" value="TreeGrafter"/>
</dbReference>
<reference evidence="4" key="3">
    <citation type="submission" date="2015-02" db="UniProtKB">
        <authorList>
            <consortium name="EnsemblProtists"/>
        </authorList>
    </citation>
    <scope>IDENTIFICATION</scope>
    <source>
        <strain evidence="4">DAOM BR144</strain>
    </source>
</reference>
<dbReference type="PANTHER" id="PTHR12469">
    <property type="entry name" value="PROTEIN EMI5 HOMOLOG, MITOCHONDRIAL"/>
    <property type="match status" value="1"/>
</dbReference>
<dbReference type="GO" id="GO:0006099">
    <property type="term" value="P:tricarboxylic acid cycle"/>
    <property type="evidence" value="ECO:0007669"/>
    <property type="project" value="TreeGrafter"/>
</dbReference>
<keyword evidence="2" id="KW-0143">Chaperone</keyword>
<accession>K3X3N5</accession>
<feature type="compositionally biased region" description="Basic and acidic residues" evidence="3">
    <location>
        <begin position="53"/>
        <end position="63"/>
    </location>
</feature>
<evidence type="ECO:0000313" key="4">
    <source>
        <dbReference type="EnsemblProtists" id="PYU1_T011834"/>
    </source>
</evidence>
<evidence type="ECO:0000256" key="2">
    <source>
        <dbReference type="ARBA" id="ARBA00023186"/>
    </source>
</evidence>